<dbReference type="EMBL" id="BRLB01000002">
    <property type="protein sequence ID" value="GKX28749.1"/>
    <property type="molecule type" value="Genomic_DNA"/>
</dbReference>
<proteinExistence type="predicted"/>
<dbReference type="SUPFAM" id="SSF54106">
    <property type="entry name" value="LysM domain"/>
    <property type="match status" value="1"/>
</dbReference>
<name>A0A9W5YB70_9FIRM</name>
<dbReference type="SMART" id="SM00257">
    <property type="entry name" value="LysM"/>
    <property type="match status" value="1"/>
</dbReference>
<keyword evidence="1" id="KW-0812">Transmembrane</keyword>
<dbReference type="Gene3D" id="3.10.350.10">
    <property type="entry name" value="LysM domain"/>
    <property type="match status" value="1"/>
</dbReference>
<dbReference type="InterPro" id="IPR018392">
    <property type="entry name" value="LysM"/>
</dbReference>
<feature type="domain" description="LysM" evidence="2">
    <location>
        <begin position="67"/>
        <end position="118"/>
    </location>
</feature>
<dbReference type="Pfam" id="PF01476">
    <property type="entry name" value="LysM"/>
    <property type="match status" value="1"/>
</dbReference>
<feature type="transmembrane region" description="Helical" evidence="1">
    <location>
        <begin position="32"/>
        <end position="51"/>
    </location>
</feature>
<evidence type="ECO:0000256" key="1">
    <source>
        <dbReference type="SAM" id="Phobius"/>
    </source>
</evidence>
<dbReference type="AlphaFoldDB" id="A0A9W5YB70"/>
<evidence type="ECO:0000313" key="3">
    <source>
        <dbReference type="EMBL" id="GKX28749.1"/>
    </source>
</evidence>
<gene>
    <name evidence="3" type="ORF">SH1V18_12290</name>
</gene>
<dbReference type="Proteomes" id="UP001144256">
    <property type="component" value="Unassembled WGS sequence"/>
</dbReference>
<dbReference type="InterPro" id="IPR036779">
    <property type="entry name" value="LysM_dom_sf"/>
</dbReference>
<organism evidence="3 4">
    <name type="scientific">Vallitalea longa</name>
    <dbReference type="NCBI Taxonomy" id="2936439"/>
    <lineage>
        <taxon>Bacteria</taxon>
        <taxon>Bacillati</taxon>
        <taxon>Bacillota</taxon>
        <taxon>Clostridia</taxon>
        <taxon>Lachnospirales</taxon>
        <taxon>Vallitaleaceae</taxon>
        <taxon>Vallitalea</taxon>
    </lineage>
</organism>
<keyword evidence="1" id="KW-0472">Membrane</keyword>
<sequence>MFGKHIDTEHLFVYNIIKQTFGVINMNRTRKIYVSVVCLCAIFILSNCLLGKNYAKGLEIKPNKSYISIMIEENDTLWSISKKNMSKEYYTTKNYIKELKSINNLTSDIIYKGEYIIIPIIHEN</sequence>
<protein>
    <recommendedName>
        <fullName evidence="2">LysM domain-containing protein</fullName>
    </recommendedName>
</protein>
<accession>A0A9W5YB70</accession>
<comment type="caution">
    <text evidence="3">The sequence shown here is derived from an EMBL/GenBank/DDBJ whole genome shotgun (WGS) entry which is preliminary data.</text>
</comment>
<reference evidence="3" key="1">
    <citation type="submission" date="2022-06" db="EMBL/GenBank/DDBJ databases">
        <title>Vallitalea longa sp. nov., an anaerobic bacterium isolated from marine sediment.</title>
        <authorList>
            <person name="Hirano S."/>
            <person name="Terahara T."/>
            <person name="Mori K."/>
            <person name="Hamada M."/>
            <person name="Matsumoto R."/>
            <person name="Kobayashi T."/>
        </authorList>
    </citation>
    <scope>NUCLEOTIDE SEQUENCE</scope>
    <source>
        <strain evidence="3">SH18-1</strain>
    </source>
</reference>
<keyword evidence="4" id="KW-1185">Reference proteome</keyword>
<dbReference type="PROSITE" id="PS51782">
    <property type="entry name" value="LYSM"/>
    <property type="match status" value="1"/>
</dbReference>
<dbReference type="CDD" id="cd00118">
    <property type="entry name" value="LysM"/>
    <property type="match status" value="1"/>
</dbReference>
<keyword evidence="1" id="KW-1133">Transmembrane helix</keyword>
<evidence type="ECO:0000313" key="4">
    <source>
        <dbReference type="Proteomes" id="UP001144256"/>
    </source>
</evidence>
<evidence type="ECO:0000259" key="2">
    <source>
        <dbReference type="PROSITE" id="PS51782"/>
    </source>
</evidence>